<dbReference type="InterPro" id="IPR029058">
    <property type="entry name" value="AB_hydrolase_fold"/>
</dbReference>
<evidence type="ECO:0000313" key="3">
    <source>
        <dbReference type="Proteomes" id="UP000192520"/>
    </source>
</evidence>
<protein>
    <recommendedName>
        <fullName evidence="1">AB hydrolase-1 domain-containing protein</fullName>
    </recommendedName>
</protein>
<proteinExistence type="predicted"/>
<dbReference type="PANTHER" id="PTHR43689:SF8">
    <property type="entry name" value="ALPHA_BETA-HYDROLASES SUPERFAMILY PROTEIN"/>
    <property type="match status" value="1"/>
</dbReference>
<organism evidence="2 3">
    <name type="scientific">candidate division CPR3 bacterium 4484_211</name>
    <dbReference type="NCBI Taxonomy" id="1968527"/>
    <lineage>
        <taxon>Bacteria</taxon>
        <taxon>Bacteria division CPR3</taxon>
    </lineage>
</organism>
<dbReference type="EMBL" id="MZGJ01000005">
    <property type="protein sequence ID" value="OQX51308.1"/>
    <property type="molecule type" value="Genomic_DNA"/>
</dbReference>
<dbReference type="STRING" id="1968527.B5M47_01210"/>
<dbReference type="Proteomes" id="UP000192520">
    <property type="component" value="Unassembled WGS sequence"/>
</dbReference>
<reference evidence="3" key="1">
    <citation type="submission" date="2017-03" db="EMBL/GenBank/DDBJ databases">
        <title>Novel pathways for hydrocarbon cycling and metabolic interdependencies in hydrothermal sediment communities.</title>
        <authorList>
            <person name="Dombrowski N."/>
            <person name="Seitz K."/>
            <person name="Teske A."/>
            <person name="Baker B."/>
        </authorList>
    </citation>
    <scope>NUCLEOTIDE SEQUENCE [LARGE SCALE GENOMIC DNA]</scope>
</reference>
<sequence length="273" mass="31960">MTYQEFLSFKKEFRLNSGEIITYYDKGWGWPMVLFHGWASSSFIWTQSFPVLVKNFRVIAFELPKDLEYYQRRPNVFWSLAEDYEEVINKLRLERITLVGSSMGGGVAAILATRLPEVKTLILANTVGLPFHLPLVLQLTRLPSELRRQLLKFLPLSFPQIVLNYYHLFGNPHLQRKEILNQILEDWCTCRATGEILHQIRYAGLERVFREVKVRTLLIWGRKDRVIPVFHAERIASLLPNPKVEIFNHLAHIPMFEDPDTFTRVCLNFASQV</sequence>
<dbReference type="Gene3D" id="3.40.50.1820">
    <property type="entry name" value="alpha/beta hydrolase"/>
    <property type="match status" value="1"/>
</dbReference>
<feature type="domain" description="AB hydrolase-1" evidence="1">
    <location>
        <begin position="31"/>
        <end position="259"/>
    </location>
</feature>
<dbReference type="AlphaFoldDB" id="A0A1W9NYX1"/>
<evidence type="ECO:0000259" key="1">
    <source>
        <dbReference type="Pfam" id="PF00561"/>
    </source>
</evidence>
<dbReference type="SUPFAM" id="SSF53474">
    <property type="entry name" value="alpha/beta-Hydrolases"/>
    <property type="match status" value="1"/>
</dbReference>
<dbReference type="PANTHER" id="PTHR43689">
    <property type="entry name" value="HYDROLASE"/>
    <property type="match status" value="1"/>
</dbReference>
<dbReference type="Pfam" id="PF00561">
    <property type="entry name" value="Abhydrolase_1"/>
    <property type="match status" value="1"/>
</dbReference>
<dbReference type="PRINTS" id="PR00111">
    <property type="entry name" value="ABHYDROLASE"/>
</dbReference>
<dbReference type="InterPro" id="IPR000073">
    <property type="entry name" value="AB_hydrolase_1"/>
</dbReference>
<accession>A0A1W9NYX1</accession>
<comment type="caution">
    <text evidence="2">The sequence shown here is derived from an EMBL/GenBank/DDBJ whole genome shotgun (WGS) entry which is preliminary data.</text>
</comment>
<evidence type="ECO:0000313" key="2">
    <source>
        <dbReference type="EMBL" id="OQX51308.1"/>
    </source>
</evidence>
<name>A0A1W9NYX1_UNCC3</name>
<gene>
    <name evidence="2" type="ORF">B5M47_01210</name>
</gene>